<feature type="domain" description="Rad50/SbcC-type AAA" evidence="1">
    <location>
        <begin position="5"/>
        <end position="96"/>
    </location>
</feature>
<evidence type="ECO:0000259" key="1">
    <source>
        <dbReference type="Pfam" id="PF13476"/>
    </source>
</evidence>
<accession>A0A0F8W906</accession>
<dbReference type="InterPro" id="IPR038729">
    <property type="entry name" value="Rad50/SbcC_AAA"/>
</dbReference>
<dbReference type="SUPFAM" id="SSF52540">
    <property type="entry name" value="P-loop containing nucleoside triphosphate hydrolases"/>
    <property type="match status" value="1"/>
</dbReference>
<dbReference type="EMBL" id="LAZR01066580">
    <property type="protein sequence ID" value="KKK53297.1"/>
    <property type="molecule type" value="Genomic_DNA"/>
</dbReference>
<name>A0A0F8W906_9ZZZZ</name>
<sequence>MRVKSLQLSGFRAFGGRVDVDLDADAVIVVGGNGQGKTSLFDGLLWGLTGAIPRFGSESSVLSLYAETDQARAVVDLETNDGQECQVVRTFDGKTTSLGLRVGGQQRRGPNAATALLEFLWPDALFAPDPQLALCEALERGIYLQQDLVTEFLAANDDHDRFTAVSELVGAGSGDADYESTGGLGIGQEDPPGLGEIGGPFELGGHGDEIALGVA</sequence>
<dbReference type="PANTHER" id="PTHR32114">
    <property type="entry name" value="ABC TRANSPORTER ABCH.3"/>
    <property type="match status" value="1"/>
</dbReference>
<feature type="non-terminal residue" evidence="2">
    <location>
        <position position="215"/>
    </location>
</feature>
<dbReference type="GO" id="GO:0016887">
    <property type="term" value="F:ATP hydrolysis activity"/>
    <property type="evidence" value="ECO:0007669"/>
    <property type="project" value="InterPro"/>
</dbReference>
<comment type="caution">
    <text evidence="2">The sequence shown here is derived from an EMBL/GenBank/DDBJ whole genome shotgun (WGS) entry which is preliminary data.</text>
</comment>
<organism evidence="2">
    <name type="scientific">marine sediment metagenome</name>
    <dbReference type="NCBI Taxonomy" id="412755"/>
    <lineage>
        <taxon>unclassified sequences</taxon>
        <taxon>metagenomes</taxon>
        <taxon>ecological metagenomes</taxon>
    </lineage>
</organism>
<dbReference type="InterPro" id="IPR027417">
    <property type="entry name" value="P-loop_NTPase"/>
</dbReference>
<evidence type="ECO:0000313" key="2">
    <source>
        <dbReference type="EMBL" id="KKK53297.1"/>
    </source>
</evidence>
<dbReference type="Gene3D" id="3.40.50.300">
    <property type="entry name" value="P-loop containing nucleotide triphosphate hydrolases"/>
    <property type="match status" value="1"/>
</dbReference>
<reference evidence="2" key="1">
    <citation type="journal article" date="2015" name="Nature">
        <title>Complex archaea that bridge the gap between prokaryotes and eukaryotes.</title>
        <authorList>
            <person name="Spang A."/>
            <person name="Saw J.H."/>
            <person name="Jorgensen S.L."/>
            <person name="Zaremba-Niedzwiedzka K."/>
            <person name="Martijn J."/>
            <person name="Lind A.E."/>
            <person name="van Eijk R."/>
            <person name="Schleper C."/>
            <person name="Guy L."/>
            <person name="Ettema T.J."/>
        </authorList>
    </citation>
    <scope>NUCLEOTIDE SEQUENCE</scope>
</reference>
<proteinExistence type="predicted"/>
<dbReference type="GO" id="GO:0006302">
    <property type="term" value="P:double-strand break repair"/>
    <property type="evidence" value="ECO:0007669"/>
    <property type="project" value="InterPro"/>
</dbReference>
<gene>
    <name evidence="2" type="ORF">LCGC14_3096210</name>
</gene>
<dbReference type="AlphaFoldDB" id="A0A0F8W906"/>
<dbReference type="Pfam" id="PF13476">
    <property type="entry name" value="AAA_23"/>
    <property type="match status" value="1"/>
</dbReference>
<dbReference type="PANTHER" id="PTHR32114:SF2">
    <property type="entry name" value="ABC TRANSPORTER ABCH.3"/>
    <property type="match status" value="1"/>
</dbReference>
<protein>
    <recommendedName>
        <fullName evidence="1">Rad50/SbcC-type AAA domain-containing protein</fullName>
    </recommendedName>
</protein>